<dbReference type="Proteomes" id="UP001204015">
    <property type="component" value="Unassembled WGS sequence"/>
</dbReference>
<protein>
    <submittedName>
        <fullName evidence="1">BREX-1 system phosphatase PglZ type A</fullName>
    </submittedName>
</protein>
<gene>
    <name evidence="1" type="primary">pglZ</name>
    <name evidence="1" type="ORF">NG821_06920</name>
</gene>
<dbReference type="EMBL" id="JAMXLY010000021">
    <property type="protein sequence ID" value="MCO6025572.1"/>
    <property type="molecule type" value="Genomic_DNA"/>
</dbReference>
<dbReference type="NCBIfam" id="TIGR02687">
    <property type="entry name" value="BREX-1 system phosphatase PglZ type A"/>
    <property type="match status" value="1"/>
</dbReference>
<comment type="caution">
    <text evidence="1">The sequence shown here is derived from an EMBL/GenBank/DDBJ whole genome shotgun (WGS) entry which is preliminary data.</text>
</comment>
<evidence type="ECO:0000313" key="2">
    <source>
        <dbReference type="Proteomes" id="UP001204015"/>
    </source>
</evidence>
<proteinExistence type="predicted"/>
<keyword evidence="2" id="KW-1185">Reference proteome</keyword>
<accession>A0ABT1BWX2</accession>
<reference evidence="1 2" key="1">
    <citation type="submission" date="2022-06" db="EMBL/GenBank/DDBJ databases">
        <title>A taxonomic note on the genus Prevotella: Description of four novel genera and emended description of the genera Hallella and Xylanibacter.</title>
        <authorList>
            <person name="Hitch T.C.A."/>
        </authorList>
    </citation>
    <scope>NUCLEOTIDE SEQUENCE [LARGE SCALE GENOMIC DNA]</scope>
    <source>
        <strain evidence="1 2">DSM 100619</strain>
    </source>
</reference>
<organism evidence="1 2">
    <name type="scientific">Segatella cerevisiae</name>
    <dbReference type="NCBI Taxonomy" id="2053716"/>
    <lineage>
        <taxon>Bacteria</taxon>
        <taxon>Pseudomonadati</taxon>
        <taxon>Bacteroidota</taxon>
        <taxon>Bacteroidia</taxon>
        <taxon>Bacteroidales</taxon>
        <taxon>Prevotellaceae</taxon>
        <taxon>Segatella</taxon>
    </lineage>
</organism>
<dbReference type="InterPro" id="IPR014060">
    <property type="entry name" value="PglZ"/>
</dbReference>
<dbReference type="Pfam" id="PF08665">
    <property type="entry name" value="PglZ"/>
    <property type="match status" value="1"/>
</dbReference>
<dbReference type="RefSeq" id="WP_252760930.1">
    <property type="nucleotide sequence ID" value="NZ_JAMXLY010000021.1"/>
</dbReference>
<evidence type="ECO:0000313" key="1">
    <source>
        <dbReference type="EMBL" id="MCO6025572.1"/>
    </source>
</evidence>
<name>A0ABT1BWX2_9BACT</name>
<sequence>MTVLQDKILNYFERDHDLRVLFIFRDDFIEAELKDVVWPAGYRYVDFKGDWFTTKYHLDHDWAGKKVILQFHQESPLKQKSLQESFPLMDVLVANMEFHSQDTEAFMQQYDIPRQMARFVEKNIQQLQTSKMMKLLEPYYRDHTITEDMAVRAFLSHFLGKQRILDWDSILLQVLFLSCEDGGQKRRDFYTKLRKNQIVQEKLQRKWKDIFGVGYDDNTEEKVKNIVERFKYNAITQNLAPVKADRYSPYRMKDALALEEMNRMLELAAGQKDTALALDELLDDLGGDVRDAEIIRWYGPEADYYYVPDGLCVPIVKTLLDKKLETEPEVALQRLQELMMRRGDNGPMKLVMDTAVQMARYYEKVLSIGSITLNIPDDYVTAYQQDYYLLDQLYRQSLETYFKVDPSVKLFDTLQAAKKRLDRHYAKWTNLLNLEWTKCLREAGGMNTVHLMRQENFYKEKVKPANKKIAVIVSDALRYEVAQDLMQELAKRKHFAHLDVALAMLPTETKFCKPALLPHRKLQLCKGQDEINMLVDDQILNSTAKRSAHLAQYNENAICVDYQEVAAYDQEKNREIFKHSLVYVMHNTIDEKSHDASAADVVNSCRKAIKELEMLVHKIHETYNVTEVFVTSDHGFLFNDISFAEKDKQKVVDDCIESKTRYYLTHSSEEVKDVMKFKLNEVSAMDTDKVDVAVPEGSNRFAAPSGGYQFAHGGASLQELLVPVIDSVYERNDTKQPVGVMLLGHHLSVQSSRLRFNLLQTDAVSMEKRERTITCALYSNGQPVTPIKEIVLNMTDTLLDNRKILVDLTLNKKVKSKIFQLKVYDVHDKINPLISENVTNNTLIENDFDF</sequence>